<dbReference type="RefSeq" id="XP_024582711.1">
    <property type="nucleotide sequence ID" value="XM_024717187.1"/>
</dbReference>
<reference evidence="2" key="1">
    <citation type="submission" date="2014-09" db="EMBL/GenBank/DDBJ databases">
        <authorList>
            <person name="Sharma Rahul"/>
            <person name="Thines Marco"/>
        </authorList>
    </citation>
    <scope>NUCLEOTIDE SEQUENCE [LARGE SCALE GENOMIC DNA]</scope>
</reference>
<dbReference type="Proteomes" id="UP000054928">
    <property type="component" value="Unassembled WGS sequence"/>
</dbReference>
<accession>A0A0P1AZJ9</accession>
<dbReference type="GeneID" id="36397801"/>
<dbReference type="AlphaFoldDB" id="A0A0P1AZJ9"/>
<evidence type="ECO:0000313" key="1">
    <source>
        <dbReference type="EMBL" id="CEG46342.1"/>
    </source>
</evidence>
<sequence length="106" mass="11591">MSNGRLPSSSKLPLPPATIPVDPENIVEVFVADYNGLALPVYVPVGTNLVDLLDAAFERPTFGKGSFLGFEDVNLRLDDPVTAADATRWTADEPLRLKFKVRTSIY</sequence>
<protein>
    <submittedName>
        <fullName evidence="1">Uncharacterized protein</fullName>
    </submittedName>
</protein>
<organism evidence="1 2">
    <name type="scientific">Plasmopara halstedii</name>
    <name type="common">Downy mildew of sunflower</name>
    <dbReference type="NCBI Taxonomy" id="4781"/>
    <lineage>
        <taxon>Eukaryota</taxon>
        <taxon>Sar</taxon>
        <taxon>Stramenopiles</taxon>
        <taxon>Oomycota</taxon>
        <taxon>Peronosporomycetes</taxon>
        <taxon>Peronosporales</taxon>
        <taxon>Peronosporaceae</taxon>
        <taxon>Plasmopara</taxon>
    </lineage>
</organism>
<proteinExistence type="predicted"/>
<keyword evidence="2" id="KW-1185">Reference proteome</keyword>
<evidence type="ECO:0000313" key="2">
    <source>
        <dbReference type="Proteomes" id="UP000054928"/>
    </source>
</evidence>
<name>A0A0P1AZJ9_PLAHL</name>
<dbReference type="EMBL" id="CCYD01002047">
    <property type="protein sequence ID" value="CEG46342.1"/>
    <property type="molecule type" value="Genomic_DNA"/>
</dbReference>
<dbReference type="OrthoDB" id="175806at2759"/>